<accession>A0A1I6YAV0</accession>
<organism evidence="2 3">
    <name type="scientific">Actinopolyspora righensis</name>
    <dbReference type="NCBI Taxonomy" id="995060"/>
    <lineage>
        <taxon>Bacteria</taxon>
        <taxon>Bacillati</taxon>
        <taxon>Actinomycetota</taxon>
        <taxon>Actinomycetes</taxon>
        <taxon>Actinopolysporales</taxon>
        <taxon>Actinopolysporaceae</taxon>
        <taxon>Actinopolyspora</taxon>
        <taxon>Actinopolyspora alba group</taxon>
    </lineage>
</organism>
<gene>
    <name evidence="2" type="ORF">SAMN04487904_102363</name>
</gene>
<sequence length="87" mass="9304">MSPRIETETSAPNREPPPSTRVTTACTSCSTRGRVETPRPRPRFTTVMYSVTRSSVPVPVPVPVLARTGDAVARPGSSRGSLISQLP</sequence>
<protein>
    <submittedName>
        <fullName evidence="2">Uncharacterized protein</fullName>
    </submittedName>
</protein>
<dbReference type="Proteomes" id="UP000199165">
    <property type="component" value="Unassembled WGS sequence"/>
</dbReference>
<keyword evidence="3" id="KW-1185">Reference proteome</keyword>
<dbReference type="AlphaFoldDB" id="A0A1I6YAV0"/>
<dbReference type="EMBL" id="FPAT01000002">
    <property type="protein sequence ID" value="SFT47608.1"/>
    <property type="molecule type" value="Genomic_DNA"/>
</dbReference>
<evidence type="ECO:0000313" key="2">
    <source>
        <dbReference type="EMBL" id="SFT47608.1"/>
    </source>
</evidence>
<feature type="region of interest" description="Disordered" evidence="1">
    <location>
        <begin position="1"/>
        <end position="40"/>
    </location>
</feature>
<reference evidence="3" key="1">
    <citation type="submission" date="2016-10" db="EMBL/GenBank/DDBJ databases">
        <authorList>
            <person name="Varghese N."/>
            <person name="Submissions S."/>
        </authorList>
    </citation>
    <scope>NUCLEOTIDE SEQUENCE [LARGE SCALE GENOMIC DNA]</scope>
    <source>
        <strain evidence="3">DSM 45501</strain>
    </source>
</reference>
<feature type="compositionally biased region" description="Polar residues" evidence="1">
    <location>
        <begin position="20"/>
        <end position="31"/>
    </location>
</feature>
<evidence type="ECO:0000256" key="1">
    <source>
        <dbReference type="SAM" id="MobiDB-lite"/>
    </source>
</evidence>
<evidence type="ECO:0000313" key="3">
    <source>
        <dbReference type="Proteomes" id="UP000199165"/>
    </source>
</evidence>
<proteinExistence type="predicted"/>
<name>A0A1I6YAV0_9ACTN</name>